<evidence type="ECO:0000256" key="10">
    <source>
        <dbReference type="RuleBase" id="RU362123"/>
    </source>
</evidence>
<evidence type="ECO:0000256" key="4">
    <source>
        <dbReference type="ARBA" id="ARBA00022475"/>
    </source>
</evidence>
<feature type="region of interest" description="Disordered" evidence="11">
    <location>
        <begin position="51"/>
        <end position="81"/>
    </location>
</feature>
<keyword evidence="10" id="KW-0735">Signal-anchor</keyword>
<dbReference type="AlphaFoldDB" id="A0A2S3QZW2"/>
<dbReference type="GO" id="GO:0015891">
    <property type="term" value="P:siderophore transport"/>
    <property type="evidence" value="ECO:0007669"/>
    <property type="project" value="InterPro"/>
</dbReference>
<dbReference type="NCBIfam" id="TIGR01352">
    <property type="entry name" value="tonB_Cterm"/>
    <property type="match status" value="1"/>
</dbReference>
<dbReference type="SUPFAM" id="SSF74653">
    <property type="entry name" value="TolA/TonB C-terminal domain"/>
    <property type="match status" value="1"/>
</dbReference>
<dbReference type="Pfam" id="PF03544">
    <property type="entry name" value="TonB_C"/>
    <property type="match status" value="1"/>
</dbReference>
<evidence type="ECO:0000256" key="7">
    <source>
        <dbReference type="ARBA" id="ARBA00022927"/>
    </source>
</evidence>
<evidence type="ECO:0000256" key="5">
    <source>
        <dbReference type="ARBA" id="ARBA00022519"/>
    </source>
</evidence>
<comment type="function">
    <text evidence="10">Interacts with outer membrane receptor proteins that carry out high-affinity binding and energy dependent uptake into the periplasmic space of specific substrates. It could act to transduce energy from the cytoplasmic membrane to specific energy-requiring processes in the outer membrane, resulting in the release into the periplasm of ligands bound by these outer membrane proteins.</text>
</comment>
<comment type="subcellular location">
    <subcellularLocation>
        <location evidence="1 10">Cell inner membrane</location>
        <topology evidence="1 10">Single-pass membrane protein</topology>
        <orientation evidence="1 10">Periplasmic side</orientation>
    </subcellularLocation>
</comment>
<name>A0A2S3QZW2_VIBVL</name>
<dbReference type="InterPro" id="IPR006260">
    <property type="entry name" value="TonB/TolA_C"/>
</dbReference>
<evidence type="ECO:0000256" key="6">
    <source>
        <dbReference type="ARBA" id="ARBA00022692"/>
    </source>
</evidence>
<keyword evidence="8" id="KW-1133">Transmembrane helix</keyword>
<comment type="caution">
    <text evidence="13">The sequence shown here is derived from an EMBL/GenBank/DDBJ whole genome shotgun (WGS) entry which is preliminary data.</text>
</comment>
<keyword evidence="3 10" id="KW-0813">Transport</keyword>
<feature type="compositionally biased region" description="Pro residues" evidence="11">
    <location>
        <begin position="60"/>
        <end position="73"/>
    </location>
</feature>
<dbReference type="InterPro" id="IPR051045">
    <property type="entry name" value="TonB-dependent_transducer"/>
</dbReference>
<gene>
    <name evidence="13" type="ORF">CRN52_16930</name>
</gene>
<dbReference type="Gene3D" id="3.30.1150.10">
    <property type="match status" value="1"/>
</dbReference>
<dbReference type="GO" id="GO:0005886">
    <property type="term" value="C:plasma membrane"/>
    <property type="evidence" value="ECO:0007669"/>
    <property type="project" value="UniProtKB-SubCell"/>
</dbReference>
<evidence type="ECO:0000259" key="12">
    <source>
        <dbReference type="PROSITE" id="PS52015"/>
    </source>
</evidence>
<dbReference type="Proteomes" id="UP000237466">
    <property type="component" value="Unassembled WGS sequence"/>
</dbReference>
<keyword evidence="7 10" id="KW-0653">Protein transport</keyword>
<evidence type="ECO:0000256" key="2">
    <source>
        <dbReference type="ARBA" id="ARBA00006555"/>
    </source>
</evidence>
<dbReference type="PROSITE" id="PS52015">
    <property type="entry name" value="TONB_CTD"/>
    <property type="match status" value="1"/>
</dbReference>
<dbReference type="InterPro" id="IPR037682">
    <property type="entry name" value="TonB_C"/>
</dbReference>
<dbReference type="PANTHER" id="PTHR33446">
    <property type="entry name" value="PROTEIN TONB-RELATED"/>
    <property type="match status" value="1"/>
</dbReference>
<keyword evidence="5 10" id="KW-0997">Cell inner membrane</keyword>
<dbReference type="GO" id="GO:0030288">
    <property type="term" value="C:outer membrane-bounded periplasmic space"/>
    <property type="evidence" value="ECO:0007669"/>
    <property type="project" value="InterPro"/>
</dbReference>
<comment type="similarity">
    <text evidence="2 10">Belongs to the TonB family.</text>
</comment>
<dbReference type="PRINTS" id="PR01374">
    <property type="entry name" value="TONBPROTEIN"/>
</dbReference>
<evidence type="ECO:0000256" key="9">
    <source>
        <dbReference type="ARBA" id="ARBA00023136"/>
    </source>
</evidence>
<protein>
    <recommendedName>
        <fullName evidence="10">Protein TonB</fullName>
    </recommendedName>
</protein>
<keyword evidence="9" id="KW-0472">Membrane</keyword>
<keyword evidence="4 10" id="KW-1003">Cell membrane</keyword>
<reference evidence="13 14" key="1">
    <citation type="journal article" date="2018" name="Front. Microbiol.">
        <title>Phylogeny of Vibrio vulnificus from the Analysis of the Core-Genome: Implications for Intra-Species Taxonomy.</title>
        <authorList>
            <person name="Roig F.J."/>
            <person name="Gonzalez-Candelas F."/>
            <person name="Sanjuan E."/>
            <person name="Fouz B."/>
            <person name="Feil E.J."/>
            <person name="Llorens C."/>
            <person name="Baker-Austin C."/>
            <person name="Oliver J.D."/>
            <person name="Danin-Poleg Y."/>
            <person name="Gibas C.J."/>
            <person name="Kashi Y."/>
            <person name="Gulig P.A."/>
            <person name="Morrison S.S."/>
            <person name="Amaro C."/>
        </authorList>
    </citation>
    <scope>NUCLEOTIDE SEQUENCE [LARGE SCALE GENOMIC DNA]</scope>
    <source>
        <strain evidence="13 14">CECT4608</strain>
    </source>
</reference>
<dbReference type="RefSeq" id="WP_045597962.1">
    <property type="nucleotide sequence ID" value="NZ_CP012740.1"/>
</dbReference>
<evidence type="ECO:0000256" key="1">
    <source>
        <dbReference type="ARBA" id="ARBA00004383"/>
    </source>
</evidence>
<evidence type="ECO:0000256" key="3">
    <source>
        <dbReference type="ARBA" id="ARBA00022448"/>
    </source>
</evidence>
<keyword evidence="6" id="KW-0812">Transmembrane</keyword>
<evidence type="ECO:0000313" key="14">
    <source>
        <dbReference type="Proteomes" id="UP000237466"/>
    </source>
</evidence>
<dbReference type="GO" id="GO:0031992">
    <property type="term" value="F:energy transducer activity"/>
    <property type="evidence" value="ECO:0007669"/>
    <property type="project" value="InterPro"/>
</dbReference>
<accession>A0A2S3QZW2</accession>
<dbReference type="EMBL" id="PDGH01000117">
    <property type="protein sequence ID" value="POB45201.1"/>
    <property type="molecule type" value="Genomic_DNA"/>
</dbReference>
<evidence type="ECO:0000313" key="13">
    <source>
        <dbReference type="EMBL" id="POB45201.1"/>
    </source>
</evidence>
<dbReference type="InterPro" id="IPR003538">
    <property type="entry name" value="TonB"/>
</dbReference>
<sequence>MMRLVIAFPVALALVFALFSAMALLVNSGKKQAIDQTPSLSFNMVMVEQDTEVTRRQRSVPPPPEIPEPPQPETPKMAQTPMQVTSTQVATPNIDMRFNVSGLSVSIPATVSAPVQNASNTTKQLMPLSRVEAVYPAKAKKRRIEGYVILKFDIDETGRTKNIEVVEAQPARFFERNAMDAIKRWRYQPQIVDGQAQTIYGYTTKIEFKMAQ</sequence>
<evidence type="ECO:0000256" key="11">
    <source>
        <dbReference type="SAM" id="MobiDB-lite"/>
    </source>
</evidence>
<feature type="domain" description="TonB C-terminal" evidence="12">
    <location>
        <begin position="120"/>
        <end position="212"/>
    </location>
</feature>
<dbReference type="PANTHER" id="PTHR33446:SF14">
    <property type="entry name" value="PROTEIN TONB"/>
    <property type="match status" value="1"/>
</dbReference>
<dbReference type="GO" id="GO:0015031">
    <property type="term" value="P:protein transport"/>
    <property type="evidence" value="ECO:0007669"/>
    <property type="project" value="UniProtKB-UniRule"/>
</dbReference>
<evidence type="ECO:0000256" key="8">
    <source>
        <dbReference type="ARBA" id="ARBA00022989"/>
    </source>
</evidence>
<organism evidence="13 14">
    <name type="scientific">Vibrio vulnificus</name>
    <dbReference type="NCBI Taxonomy" id="672"/>
    <lineage>
        <taxon>Bacteria</taxon>
        <taxon>Pseudomonadati</taxon>
        <taxon>Pseudomonadota</taxon>
        <taxon>Gammaproteobacteria</taxon>
        <taxon>Vibrionales</taxon>
        <taxon>Vibrionaceae</taxon>
        <taxon>Vibrio</taxon>
    </lineage>
</organism>
<dbReference type="GO" id="GO:0055085">
    <property type="term" value="P:transmembrane transport"/>
    <property type="evidence" value="ECO:0007669"/>
    <property type="project" value="InterPro"/>
</dbReference>
<proteinExistence type="inferred from homology"/>